<dbReference type="WBParaSite" id="jg3775">
    <property type="protein sequence ID" value="jg3775"/>
    <property type="gene ID" value="jg3775"/>
</dbReference>
<proteinExistence type="predicted"/>
<dbReference type="Proteomes" id="UP000887574">
    <property type="component" value="Unplaced"/>
</dbReference>
<keyword evidence="1" id="KW-1185">Reference proteome</keyword>
<dbReference type="AlphaFoldDB" id="A0A915E7W0"/>
<accession>A0A915E7W0</accession>
<reference evidence="2" key="1">
    <citation type="submission" date="2022-11" db="UniProtKB">
        <authorList>
            <consortium name="WormBaseParasite"/>
        </authorList>
    </citation>
    <scope>IDENTIFICATION</scope>
</reference>
<organism evidence="1 2">
    <name type="scientific">Ditylenchus dipsaci</name>
    <dbReference type="NCBI Taxonomy" id="166011"/>
    <lineage>
        <taxon>Eukaryota</taxon>
        <taxon>Metazoa</taxon>
        <taxon>Ecdysozoa</taxon>
        <taxon>Nematoda</taxon>
        <taxon>Chromadorea</taxon>
        <taxon>Rhabditida</taxon>
        <taxon>Tylenchina</taxon>
        <taxon>Tylenchomorpha</taxon>
        <taxon>Sphaerularioidea</taxon>
        <taxon>Anguinidae</taxon>
        <taxon>Anguininae</taxon>
        <taxon>Ditylenchus</taxon>
    </lineage>
</organism>
<protein>
    <submittedName>
        <fullName evidence="2">Uncharacterized protein</fullName>
    </submittedName>
</protein>
<evidence type="ECO:0000313" key="1">
    <source>
        <dbReference type="Proteomes" id="UP000887574"/>
    </source>
</evidence>
<sequence length="195" mass="22744">MKLMSLNEANERPLCPNDFLLRHQCSSKLGPPVMEMVKKKPTNYNRVQKKSYGVVLDGPNIPLAMGHSCISTSRSNCSVKYLKVQDREPHLERQDPQNHREPLQHQRMERGGDWLHLRQQTNRFGGVQQRRSPWIQNRHEEPWRVNVNHRPLRRFQEYTFPALNVPFSNPIQEVRSIELSMATSLGGMSRTIAIQ</sequence>
<evidence type="ECO:0000313" key="2">
    <source>
        <dbReference type="WBParaSite" id="jg3775"/>
    </source>
</evidence>
<name>A0A915E7W0_9BILA</name>